<name>A0AAE1YW17_9LAMI</name>
<comment type="caution">
    <text evidence="1">The sequence shown here is derived from an EMBL/GenBank/DDBJ whole genome shotgun (WGS) entry which is preliminary data.</text>
</comment>
<evidence type="ECO:0000313" key="2">
    <source>
        <dbReference type="Proteomes" id="UP001293254"/>
    </source>
</evidence>
<accession>A0AAE1YW17</accession>
<keyword evidence="2" id="KW-1185">Reference proteome</keyword>
<evidence type="ECO:0000313" key="1">
    <source>
        <dbReference type="EMBL" id="KAK4437152.1"/>
    </source>
</evidence>
<protein>
    <submittedName>
        <fullName evidence="1">Uncharacterized protein</fullName>
    </submittedName>
</protein>
<dbReference type="AlphaFoldDB" id="A0AAE1YW17"/>
<proteinExistence type="predicted"/>
<organism evidence="1 2">
    <name type="scientific">Sesamum alatum</name>
    <dbReference type="NCBI Taxonomy" id="300844"/>
    <lineage>
        <taxon>Eukaryota</taxon>
        <taxon>Viridiplantae</taxon>
        <taxon>Streptophyta</taxon>
        <taxon>Embryophyta</taxon>
        <taxon>Tracheophyta</taxon>
        <taxon>Spermatophyta</taxon>
        <taxon>Magnoliopsida</taxon>
        <taxon>eudicotyledons</taxon>
        <taxon>Gunneridae</taxon>
        <taxon>Pentapetalae</taxon>
        <taxon>asterids</taxon>
        <taxon>lamiids</taxon>
        <taxon>Lamiales</taxon>
        <taxon>Pedaliaceae</taxon>
        <taxon>Sesamum</taxon>
    </lineage>
</organism>
<dbReference type="EMBL" id="JACGWO010000001">
    <property type="protein sequence ID" value="KAK4437152.1"/>
    <property type="molecule type" value="Genomic_DNA"/>
</dbReference>
<sequence length="111" mass="13210">MLRHIGSILEFVKEFSLLMLDVKDMFEEDKLLNFLDGLQPWIVMNDLDQGNDKEKFGKKFRKKEKPKEVVAETFEPRVAYRLKPGYFICGSTEHRMWQYSKCGKLNYLLVE</sequence>
<reference evidence="1" key="1">
    <citation type="submission" date="2020-06" db="EMBL/GenBank/DDBJ databases">
        <authorList>
            <person name="Li T."/>
            <person name="Hu X."/>
            <person name="Zhang T."/>
            <person name="Song X."/>
            <person name="Zhang H."/>
            <person name="Dai N."/>
            <person name="Sheng W."/>
            <person name="Hou X."/>
            <person name="Wei L."/>
        </authorList>
    </citation>
    <scope>NUCLEOTIDE SEQUENCE</scope>
    <source>
        <strain evidence="1">3651</strain>
        <tissue evidence="1">Leaf</tissue>
    </source>
</reference>
<gene>
    <name evidence="1" type="ORF">Salat_0049100</name>
</gene>
<dbReference type="Proteomes" id="UP001293254">
    <property type="component" value="Unassembled WGS sequence"/>
</dbReference>
<reference evidence="1" key="2">
    <citation type="journal article" date="2024" name="Plant">
        <title>Genomic evolution and insights into agronomic trait innovations of Sesamum species.</title>
        <authorList>
            <person name="Miao H."/>
            <person name="Wang L."/>
            <person name="Qu L."/>
            <person name="Liu H."/>
            <person name="Sun Y."/>
            <person name="Le M."/>
            <person name="Wang Q."/>
            <person name="Wei S."/>
            <person name="Zheng Y."/>
            <person name="Lin W."/>
            <person name="Duan Y."/>
            <person name="Cao H."/>
            <person name="Xiong S."/>
            <person name="Wang X."/>
            <person name="Wei L."/>
            <person name="Li C."/>
            <person name="Ma Q."/>
            <person name="Ju M."/>
            <person name="Zhao R."/>
            <person name="Li G."/>
            <person name="Mu C."/>
            <person name="Tian Q."/>
            <person name="Mei H."/>
            <person name="Zhang T."/>
            <person name="Gao T."/>
            <person name="Zhang H."/>
        </authorList>
    </citation>
    <scope>NUCLEOTIDE SEQUENCE</scope>
    <source>
        <strain evidence="1">3651</strain>
    </source>
</reference>